<dbReference type="Pfam" id="PF09335">
    <property type="entry name" value="VTT_dom"/>
    <property type="match status" value="1"/>
</dbReference>
<feature type="transmembrane region" description="Helical" evidence="1">
    <location>
        <begin position="135"/>
        <end position="159"/>
    </location>
</feature>
<organism evidence="3 4">
    <name type="scientific">Cohaesibacter celericrescens</name>
    <dbReference type="NCBI Taxonomy" id="2067669"/>
    <lineage>
        <taxon>Bacteria</taxon>
        <taxon>Pseudomonadati</taxon>
        <taxon>Pseudomonadota</taxon>
        <taxon>Alphaproteobacteria</taxon>
        <taxon>Hyphomicrobiales</taxon>
        <taxon>Cohaesibacteraceae</taxon>
    </lineage>
</organism>
<protein>
    <submittedName>
        <fullName evidence="3">Cytochrome B</fullName>
    </submittedName>
</protein>
<keyword evidence="1" id="KW-1133">Transmembrane helix</keyword>
<keyword evidence="1" id="KW-0812">Transmembrane</keyword>
<dbReference type="RefSeq" id="WP_101532988.1">
    <property type="nucleotide sequence ID" value="NZ_JBFHIU010000165.1"/>
</dbReference>
<dbReference type="OrthoDB" id="9810270at2"/>
<comment type="caution">
    <text evidence="3">The sequence shown here is derived from an EMBL/GenBank/DDBJ whole genome shotgun (WGS) entry which is preliminary data.</text>
</comment>
<keyword evidence="4" id="KW-1185">Reference proteome</keyword>
<dbReference type="AlphaFoldDB" id="A0A2N5XU92"/>
<reference evidence="3 4" key="1">
    <citation type="submission" date="2018-01" db="EMBL/GenBank/DDBJ databases">
        <title>The draft genome sequence of Cohaesibacter sp. H1304.</title>
        <authorList>
            <person name="Wang N.-N."/>
            <person name="Du Z.-J."/>
        </authorList>
    </citation>
    <scope>NUCLEOTIDE SEQUENCE [LARGE SCALE GENOMIC DNA]</scope>
    <source>
        <strain evidence="3 4">H1304</strain>
    </source>
</reference>
<dbReference type="InterPro" id="IPR051311">
    <property type="entry name" value="DedA_domain"/>
</dbReference>
<feature type="transmembrane region" description="Helical" evidence="1">
    <location>
        <begin position="105"/>
        <end position="123"/>
    </location>
</feature>
<dbReference type="EMBL" id="PKUQ01000011">
    <property type="protein sequence ID" value="PLW78081.1"/>
    <property type="molecule type" value="Genomic_DNA"/>
</dbReference>
<dbReference type="GO" id="GO:0005886">
    <property type="term" value="C:plasma membrane"/>
    <property type="evidence" value="ECO:0007669"/>
    <property type="project" value="TreeGrafter"/>
</dbReference>
<feature type="transmembrane region" description="Helical" evidence="1">
    <location>
        <begin position="171"/>
        <end position="192"/>
    </location>
</feature>
<evidence type="ECO:0000259" key="2">
    <source>
        <dbReference type="Pfam" id="PF09335"/>
    </source>
</evidence>
<sequence>MLRKLYDWTMNLAAGPRAPWALGAVSFIESSVFPIPPDTLLIPMVIAKRQKAWIYAALCTIMSVLGGMFGYAIGALLFDQLALPILAFYGYADKFASFTERYNEWGVWIVLIAGLTPFPYKVITIASGATGLALPVFMIASVVARGLRFFILAALLYWLGPPIRDFIEKRLGLVFTVAMVVLVGGFVAVKYLI</sequence>
<evidence type="ECO:0000313" key="4">
    <source>
        <dbReference type="Proteomes" id="UP000234881"/>
    </source>
</evidence>
<feature type="domain" description="VTT" evidence="2">
    <location>
        <begin position="36"/>
        <end position="156"/>
    </location>
</feature>
<dbReference type="InterPro" id="IPR032816">
    <property type="entry name" value="VTT_dom"/>
</dbReference>
<dbReference type="PANTHER" id="PTHR42709:SF11">
    <property type="entry name" value="DEDA FAMILY PROTEIN"/>
    <property type="match status" value="1"/>
</dbReference>
<name>A0A2N5XU92_9HYPH</name>
<feature type="transmembrane region" description="Helical" evidence="1">
    <location>
        <begin position="53"/>
        <end position="78"/>
    </location>
</feature>
<evidence type="ECO:0000313" key="3">
    <source>
        <dbReference type="EMBL" id="PLW78081.1"/>
    </source>
</evidence>
<gene>
    <name evidence="3" type="ORF">C0081_06415</name>
</gene>
<proteinExistence type="predicted"/>
<evidence type="ECO:0000256" key="1">
    <source>
        <dbReference type="SAM" id="Phobius"/>
    </source>
</evidence>
<dbReference type="PANTHER" id="PTHR42709">
    <property type="entry name" value="ALKALINE PHOSPHATASE LIKE PROTEIN"/>
    <property type="match status" value="1"/>
</dbReference>
<keyword evidence="1" id="KW-0472">Membrane</keyword>
<dbReference type="Proteomes" id="UP000234881">
    <property type="component" value="Unassembled WGS sequence"/>
</dbReference>
<accession>A0A2N5XU92</accession>